<dbReference type="InterPro" id="IPR025521">
    <property type="entry name" value="Neprosin_propep"/>
</dbReference>
<dbReference type="Gene3D" id="3.90.1320.10">
    <property type="entry name" value="Outer-capsid protein sigma 3, large lobe"/>
    <property type="match status" value="1"/>
</dbReference>
<gene>
    <name evidence="3" type="ORF">CSSPTR1EN2_LOCUS18441</name>
</gene>
<dbReference type="Proteomes" id="UP001497512">
    <property type="component" value="Chromosome 5"/>
</dbReference>
<dbReference type="InterPro" id="IPR004314">
    <property type="entry name" value="Neprosin"/>
</dbReference>
<dbReference type="InterPro" id="IPR053168">
    <property type="entry name" value="Glutamic_endopeptidase"/>
</dbReference>
<evidence type="ECO:0000313" key="4">
    <source>
        <dbReference type="Proteomes" id="UP001497512"/>
    </source>
</evidence>
<keyword evidence="4" id="KW-1185">Reference proteome</keyword>
<protein>
    <recommendedName>
        <fullName evidence="2">Neprosin PEP catalytic domain-containing protein</fullName>
    </recommendedName>
</protein>
<feature type="chain" id="PRO_5046649876" description="Neprosin PEP catalytic domain-containing protein" evidence="1">
    <location>
        <begin position="27"/>
        <end position="420"/>
    </location>
</feature>
<proteinExistence type="predicted"/>
<name>A0ABP0UPT9_9BRYO</name>
<keyword evidence="1" id="KW-0732">Signal</keyword>
<accession>A0ABP0UPT9</accession>
<feature type="domain" description="Neprosin PEP catalytic" evidence="2">
    <location>
        <begin position="166"/>
        <end position="420"/>
    </location>
</feature>
<dbReference type="EMBL" id="OZ019897">
    <property type="protein sequence ID" value="CAK9226842.1"/>
    <property type="molecule type" value="Genomic_DNA"/>
</dbReference>
<feature type="signal peptide" evidence="1">
    <location>
        <begin position="1"/>
        <end position="26"/>
    </location>
</feature>
<evidence type="ECO:0000313" key="3">
    <source>
        <dbReference type="EMBL" id="CAK9226842.1"/>
    </source>
</evidence>
<organism evidence="3 4">
    <name type="scientific">Sphagnum troendelagicum</name>
    <dbReference type="NCBI Taxonomy" id="128251"/>
    <lineage>
        <taxon>Eukaryota</taxon>
        <taxon>Viridiplantae</taxon>
        <taxon>Streptophyta</taxon>
        <taxon>Embryophyta</taxon>
        <taxon>Bryophyta</taxon>
        <taxon>Sphagnophytina</taxon>
        <taxon>Sphagnopsida</taxon>
        <taxon>Sphagnales</taxon>
        <taxon>Sphagnaceae</taxon>
        <taxon>Sphagnum</taxon>
    </lineage>
</organism>
<dbReference type="PROSITE" id="PS52045">
    <property type="entry name" value="NEPROSIN_PEP_CD"/>
    <property type="match status" value="1"/>
</dbReference>
<sequence length="420" mass="45557">MGSPRLCGCSFFLLLVVVVVVQLSAAGIVGPSFATAAAALSTPRRSSKLSRIQKKLLHRLNKPPVKTIQSPDGDLIDCVLSTLQPAFEHPLLKNHTIEKPPSFLLKFKSEETLSQKQIWHESGECPVGTVPIRRTLAKDILRAGSIDKYRTKKGGMSAVPKPSPATITSSSHEHAISYMQGDSYNGAQATINVWSPRVDVPSEFSLSQIWILAGAFTSDLNSIEAGWQVSPDMYGDNNPRLFTYWTADGYQTTGCYNLLCSGFVQTSNTIAIGASISPVSSYGGTQYEIGILIWKDPNTGAWWMQFGENTLVGYWPASLFTHLAGSATVLEWGGEVVNSEPGGQHTTTEMGSGQFAEAGFGEASYMRNIQFVDTTNVLRSVVGLQTLTEQPNCYDIQGGFNSAWGNFFYYGGPGQNPNCP</sequence>
<dbReference type="Pfam" id="PF14365">
    <property type="entry name" value="Neprosin_AP"/>
    <property type="match status" value="1"/>
</dbReference>
<evidence type="ECO:0000259" key="2">
    <source>
        <dbReference type="PROSITE" id="PS52045"/>
    </source>
</evidence>
<dbReference type="PANTHER" id="PTHR31589:SF110">
    <property type="entry name" value="PROTEIN, PUTATIVE (DUF239)-RELATED"/>
    <property type="match status" value="1"/>
</dbReference>
<reference evidence="3" key="1">
    <citation type="submission" date="2024-02" db="EMBL/GenBank/DDBJ databases">
        <authorList>
            <consortium name="ELIXIR-Norway"/>
            <consortium name="Elixir Norway"/>
        </authorList>
    </citation>
    <scope>NUCLEOTIDE SEQUENCE</scope>
</reference>
<evidence type="ECO:0000256" key="1">
    <source>
        <dbReference type="SAM" id="SignalP"/>
    </source>
</evidence>
<dbReference type="Pfam" id="PF03080">
    <property type="entry name" value="Neprosin"/>
    <property type="match status" value="1"/>
</dbReference>
<dbReference type="PANTHER" id="PTHR31589">
    <property type="entry name" value="PROTEIN, PUTATIVE (DUF239)-RELATED-RELATED"/>
    <property type="match status" value="1"/>
</dbReference>